<dbReference type="AlphaFoldDB" id="A0A2W7N1A4"/>
<protein>
    <submittedName>
        <fullName evidence="1">Uncharacterized protein</fullName>
    </submittedName>
</protein>
<comment type="caution">
    <text evidence="1">The sequence shown here is derived from an EMBL/GenBank/DDBJ whole genome shotgun (WGS) entry which is preliminary data.</text>
</comment>
<dbReference type="Proteomes" id="UP000248916">
    <property type="component" value="Unassembled WGS sequence"/>
</dbReference>
<reference evidence="1 2" key="1">
    <citation type="submission" date="2018-06" db="EMBL/GenBank/DDBJ databases">
        <title>Genomic Encyclopedia of Archaeal and Bacterial Type Strains, Phase II (KMG-II): from individual species to whole genera.</title>
        <authorList>
            <person name="Goeker M."/>
        </authorList>
    </citation>
    <scope>NUCLEOTIDE SEQUENCE [LARGE SCALE GENOMIC DNA]</scope>
    <source>
        <strain evidence="1 2">DSM 22009</strain>
    </source>
</reference>
<sequence length="103" mass="10867">MGSVVEACTSATAVAELEIVVINQAALTAWINAPKLEIVLAIHNVRNVRFAKGANAECSARAVRDPESVVSATLNPPLIAFHDVTLLRASVVPKWAGNALRPV</sequence>
<gene>
    <name evidence="1" type="ORF">LX81_04148</name>
</gene>
<keyword evidence="2" id="KW-1185">Reference proteome</keyword>
<proteinExistence type="predicted"/>
<accession>A0A2W7N1A4</accession>
<evidence type="ECO:0000313" key="2">
    <source>
        <dbReference type="Proteomes" id="UP000248916"/>
    </source>
</evidence>
<name>A0A2W7N1A4_9RHOB</name>
<organism evidence="1 2">
    <name type="scientific">Palleronia aestuarii</name>
    <dbReference type="NCBI Taxonomy" id="568105"/>
    <lineage>
        <taxon>Bacteria</taxon>
        <taxon>Pseudomonadati</taxon>
        <taxon>Pseudomonadota</taxon>
        <taxon>Alphaproteobacteria</taxon>
        <taxon>Rhodobacterales</taxon>
        <taxon>Roseobacteraceae</taxon>
        <taxon>Palleronia</taxon>
    </lineage>
</organism>
<evidence type="ECO:0000313" key="1">
    <source>
        <dbReference type="EMBL" id="PZX10654.1"/>
    </source>
</evidence>
<dbReference type="EMBL" id="QKZL01000041">
    <property type="protein sequence ID" value="PZX10654.1"/>
    <property type="molecule type" value="Genomic_DNA"/>
</dbReference>